<protein>
    <submittedName>
        <fullName evidence="1">DEBR0S3_02542g1_1</fullName>
    </submittedName>
</protein>
<dbReference type="EMBL" id="CABFWN010000003">
    <property type="protein sequence ID" value="VUG18111.1"/>
    <property type="molecule type" value="Genomic_DNA"/>
</dbReference>
<sequence>MEQSHFRDSIISCFKRLDTVMAIESQRSHESRKYTLKELQQQLPELDVEKILLIKSIFPESYDVKMLTMNADINENMLISLYDISSKNNGNIMKNSPLMRLIPRLRLFSQAVDTKMNELGSNRSVEDLMTFKPELQNKDKRIGISQIEKKAVVKNEGTKFQFHERASNMSSNKKSILQRIRTKERNNVGIERELHRRKQRFINSKLEMIYNAFYTECPPGSGIKSLTMTQVARILNDASQNPMALEDIVEGVKKLDKAIAGIKYVAIDKVRLVRIHNLNRSIDLQNLKATQKLT</sequence>
<dbReference type="Proteomes" id="UP000478008">
    <property type="component" value="Unassembled WGS sequence"/>
</dbReference>
<dbReference type="InterPro" id="IPR038090">
    <property type="entry name" value="Cdt1_C_WH_dom_sf"/>
</dbReference>
<organism evidence="1 2">
    <name type="scientific">Dekkera bruxellensis</name>
    <name type="common">Brettanomyces custersii</name>
    <dbReference type="NCBI Taxonomy" id="5007"/>
    <lineage>
        <taxon>Eukaryota</taxon>
        <taxon>Fungi</taxon>
        <taxon>Dikarya</taxon>
        <taxon>Ascomycota</taxon>
        <taxon>Saccharomycotina</taxon>
        <taxon>Pichiomycetes</taxon>
        <taxon>Pichiales</taxon>
        <taxon>Pichiaceae</taxon>
        <taxon>Brettanomyces</taxon>
    </lineage>
</organism>
<evidence type="ECO:0000313" key="1">
    <source>
        <dbReference type="EMBL" id="VUG18111.1"/>
    </source>
</evidence>
<proteinExistence type="predicted"/>
<gene>
    <name evidence="1" type="ORF">DEBR0S3_02542G</name>
</gene>
<dbReference type="AlphaFoldDB" id="A0A7D9CXI1"/>
<name>A0A7D9CXI1_DEKBR</name>
<keyword evidence="2" id="KW-1185">Reference proteome</keyword>
<evidence type="ECO:0000313" key="2">
    <source>
        <dbReference type="Proteomes" id="UP000478008"/>
    </source>
</evidence>
<dbReference type="Gene3D" id="1.10.10.1420">
    <property type="entry name" value="DNA replication factor Cdt1, C-terminal WH domain"/>
    <property type="match status" value="1"/>
</dbReference>
<accession>A0A7D9CXI1</accession>
<reference evidence="1 2" key="1">
    <citation type="submission" date="2019-07" db="EMBL/GenBank/DDBJ databases">
        <authorList>
            <person name="Friedrich A."/>
            <person name="Schacherer J."/>
        </authorList>
    </citation>
    <scope>NUCLEOTIDE SEQUENCE [LARGE SCALE GENOMIC DNA]</scope>
</reference>